<gene>
    <name evidence="1" type="ORF">UU13_C0001G0027</name>
</gene>
<dbReference type="EMBL" id="LBZL01000001">
    <property type="protein sequence ID" value="KKR70799.1"/>
    <property type="molecule type" value="Genomic_DNA"/>
</dbReference>
<evidence type="ECO:0000313" key="1">
    <source>
        <dbReference type="EMBL" id="KKR70799.1"/>
    </source>
</evidence>
<protein>
    <submittedName>
        <fullName evidence="1">Uncharacterized protein</fullName>
    </submittedName>
</protein>
<dbReference type="Proteomes" id="UP000034452">
    <property type="component" value="Unassembled WGS sequence"/>
</dbReference>
<proteinExistence type="predicted"/>
<name>A0A0G0T1A2_9BACT</name>
<evidence type="ECO:0000313" key="2">
    <source>
        <dbReference type="Proteomes" id="UP000034452"/>
    </source>
</evidence>
<sequence>MDIKILDYKTNSKMKKKIKKDSLFYMANLYPEIGRLFSFFDSGKVEATLNTQKRSLDIIDKILSFKDIKPAGREEWSVIKNFILGFDKLDTYERTILEKYAEPFSYKFMNIYSKIL</sequence>
<organism evidence="1 2">
    <name type="scientific">Candidatus Nomurabacteria bacterium GW2011_GWB1_40_7</name>
    <dbReference type="NCBI Taxonomy" id="1618744"/>
    <lineage>
        <taxon>Bacteria</taxon>
        <taxon>Candidatus Nomuraibacteriota</taxon>
    </lineage>
</organism>
<reference evidence="1 2" key="1">
    <citation type="journal article" date="2015" name="Nature">
        <title>rRNA introns, odd ribosomes, and small enigmatic genomes across a large radiation of phyla.</title>
        <authorList>
            <person name="Brown C.T."/>
            <person name="Hug L.A."/>
            <person name="Thomas B.C."/>
            <person name="Sharon I."/>
            <person name="Castelle C.J."/>
            <person name="Singh A."/>
            <person name="Wilkins M.J."/>
            <person name="Williams K.H."/>
            <person name="Banfield J.F."/>
        </authorList>
    </citation>
    <scope>NUCLEOTIDE SEQUENCE [LARGE SCALE GENOMIC DNA]</scope>
</reference>
<comment type="caution">
    <text evidence="1">The sequence shown here is derived from an EMBL/GenBank/DDBJ whole genome shotgun (WGS) entry which is preliminary data.</text>
</comment>
<accession>A0A0G0T1A2</accession>
<dbReference type="AlphaFoldDB" id="A0A0G0T1A2"/>